<dbReference type="PANTHER" id="PTHR32161:SF9">
    <property type="entry name" value="TOLB PROTEIN-LIKE PROTEIN"/>
    <property type="match status" value="1"/>
</dbReference>
<dbReference type="AlphaFoldDB" id="A3BMM4"/>
<protein>
    <submittedName>
        <fullName evidence="1">Uncharacterized protein</fullName>
    </submittedName>
</protein>
<reference evidence="1" key="2">
    <citation type="submission" date="2008-12" db="EMBL/GenBank/DDBJ databases">
        <title>Improved gene annotation of the rice (Oryza sativa) genomes.</title>
        <authorList>
            <person name="Wang J."/>
            <person name="Li R."/>
            <person name="Fan W."/>
            <person name="Huang Q."/>
            <person name="Zhang J."/>
            <person name="Zhou Y."/>
            <person name="Hu Y."/>
            <person name="Zi S."/>
            <person name="Li J."/>
            <person name="Ni P."/>
            <person name="Zheng H."/>
            <person name="Zhang Y."/>
            <person name="Zhao M."/>
            <person name="Hao Q."/>
            <person name="McDermott J."/>
            <person name="Samudrala R."/>
            <person name="Kristiansen K."/>
            <person name="Wong G.K.-S."/>
        </authorList>
    </citation>
    <scope>NUCLEOTIDE SEQUENCE</scope>
</reference>
<gene>
    <name evidence="1" type="ORF">OsJ_25290</name>
</gene>
<dbReference type="SUPFAM" id="SSF69304">
    <property type="entry name" value="Tricorn protease N-terminal domain"/>
    <property type="match status" value="1"/>
</dbReference>
<accession>A3BMM4</accession>
<dbReference type="Gene3D" id="2.120.10.30">
    <property type="entry name" value="TolB, C-terminal domain"/>
    <property type="match status" value="3"/>
</dbReference>
<dbReference type="Proteomes" id="UP000007752">
    <property type="component" value="Chromosome 7"/>
</dbReference>
<sequence length="594" mass="64435">MEPTGTIVFATVGVTNFGFDVFSAAVPLPPMEEDAERRHTDGVSVNFNAQFVDDGGEEVAFVSERGGAAGLFRCRPGPEQRAEPLPTVEGSLFHDRPTVRGGRLYFVSAHEQPPAPFRSWAAVYATEIGSKETVRVSPPGVVDMSPAVSDSGELVAVASYGDRPWAFDFRVLETEVAVFRAADPARRVVVVGRGGWPTWHGEGTVFFHRVADDGWWSVFRVDVSPETLEPTGGERRVTPPGLHCFTPAAVGRGGGGRWIAVATRRKGRAQRHVELFDLETESFSPLTERLNPELHHYNPFFSPSGDRVGYHRFRGAGARGDSVVPYLQPVQSPVSSLRMLRVYGTFPSFSPDAAHLAMNGDFFKTPGVTILRSDGAKRWVLTREPNLFYTSWSPAESGVIFTSMGPIFETTKATVRIARLEFDAGELTTGRDEVAATLKVLTRPEAGNDAFPAVSPCGKWVVFRIYLVRPDGSGLRRVHVAGPAGSAAADRERINHVCFSPDSRWLLFTANFGGVMAEPISAPNQFQPYGDLYVCRLDGSGLVRLTCNAYENGTPAWGPASSPAAGLESLSLGPGAGDESLGEFDEPLWLTCDV</sequence>
<organism evidence="1">
    <name type="scientific">Oryza sativa subsp. japonica</name>
    <name type="common">Rice</name>
    <dbReference type="NCBI Taxonomy" id="39947"/>
    <lineage>
        <taxon>Eukaryota</taxon>
        <taxon>Viridiplantae</taxon>
        <taxon>Streptophyta</taxon>
        <taxon>Embryophyta</taxon>
        <taxon>Tracheophyta</taxon>
        <taxon>Spermatophyta</taxon>
        <taxon>Magnoliopsida</taxon>
        <taxon>Liliopsida</taxon>
        <taxon>Poales</taxon>
        <taxon>Poaceae</taxon>
        <taxon>BOP clade</taxon>
        <taxon>Oryzoideae</taxon>
        <taxon>Oryzeae</taxon>
        <taxon>Oryzinae</taxon>
        <taxon>Oryza</taxon>
        <taxon>Oryza sativa</taxon>
    </lineage>
</organism>
<reference evidence="1" key="1">
    <citation type="journal article" date="2005" name="PLoS Biol.">
        <title>The genomes of Oryza sativa: a history of duplications.</title>
        <authorList>
            <person name="Yu J."/>
            <person name="Wang J."/>
            <person name="Lin W."/>
            <person name="Li S."/>
            <person name="Li H."/>
            <person name="Zhou J."/>
            <person name="Ni P."/>
            <person name="Dong W."/>
            <person name="Hu S."/>
            <person name="Zeng C."/>
            <person name="Zhang J."/>
            <person name="Zhang Y."/>
            <person name="Li R."/>
            <person name="Xu Z."/>
            <person name="Li S."/>
            <person name="Li X."/>
            <person name="Zheng H."/>
            <person name="Cong L."/>
            <person name="Lin L."/>
            <person name="Yin J."/>
            <person name="Geng J."/>
            <person name="Li G."/>
            <person name="Shi J."/>
            <person name="Liu J."/>
            <person name="Lv H."/>
            <person name="Li J."/>
            <person name="Wang J."/>
            <person name="Deng Y."/>
            <person name="Ran L."/>
            <person name="Shi X."/>
            <person name="Wang X."/>
            <person name="Wu Q."/>
            <person name="Li C."/>
            <person name="Ren X."/>
            <person name="Wang J."/>
            <person name="Wang X."/>
            <person name="Li D."/>
            <person name="Liu D."/>
            <person name="Zhang X."/>
            <person name="Ji Z."/>
            <person name="Zhao W."/>
            <person name="Sun Y."/>
            <person name="Zhang Z."/>
            <person name="Bao J."/>
            <person name="Han Y."/>
            <person name="Dong L."/>
            <person name="Ji J."/>
            <person name="Chen P."/>
            <person name="Wu S."/>
            <person name="Liu J."/>
            <person name="Xiao Y."/>
            <person name="Bu D."/>
            <person name="Tan J."/>
            <person name="Yang L."/>
            <person name="Ye C."/>
            <person name="Zhang J."/>
            <person name="Xu J."/>
            <person name="Zhou Y."/>
            <person name="Yu Y."/>
            <person name="Zhang B."/>
            <person name="Zhuang S."/>
            <person name="Wei H."/>
            <person name="Liu B."/>
            <person name="Lei M."/>
            <person name="Yu H."/>
            <person name="Li Y."/>
            <person name="Xu H."/>
            <person name="Wei S."/>
            <person name="He X."/>
            <person name="Fang L."/>
            <person name="Zhang Z."/>
            <person name="Zhang Y."/>
            <person name="Huang X."/>
            <person name="Su Z."/>
            <person name="Tong W."/>
            <person name="Li J."/>
            <person name="Tong Z."/>
            <person name="Li S."/>
            <person name="Ye J."/>
            <person name="Wang L."/>
            <person name="Fang L."/>
            <person name="Lei T."/>
            <person name="Chen C."/>
            <person name="Chen H."/>
            <person name="Xu Z."/>
            <person name="Li H."/>
            <person name="Huang H."/>
            <person name="Zhang F."/>
            <person name="Xu H."/>
            <person name="Li N."/>
            <person name="Zhao C."/>
            <person name="Li S."/>
            <person name="Dong L."/>
            <person name="Huang Y."/>
            <person name="Li L."/>
            <person name="Xi Y."/>
            <person name="Qi Q."/>
            <person name="Li W."/>
            <person name="Zhang B."/>
            <person name="Hu W."/>
            <person name="Zhang Y."/>
            <person name="Tian X."/>
            <person name="Jiao Y."/>
            <person name="Liang X."/>
            <person name="Jin J."/>
            <person name="Gao L."/>
            <person name="Zheng W."/>
            <person name="Hao B."/>
            <person name="Liu S."/>
            <person name="Wang W."/>
            <person name="Yuan L."/>
            <person name="Cao M."/>
            <person name="McDermott J."/>
            <person name="Samudrala R."/>
            <person name="Wang J."/>
            <person name="Wong G.K."/>
            <person name="Yang H."/>
        </authorList>
    </citation>
    <scope>NUCLEOTIDE SEQUENCE [LARGE SCALE GENOMIC DNA]</scope>
</reference>
<dbReference type="EMBL" id="CM000144">
    <property type="protein sequence ID" value="EAZ40813.1"/>
    <property type="molecule type" value="Genomic_DNA"/>
</dbReference>
<proteinExistence type="predicted"/>
<dbReference type="InterPro" id="IPR011042">
    <property type="entry name" value="6-blade_b-propeller_TolB-like"/>
</dbReference>
<name>A3BMM4_ORYSJ</name>
<dbReference type="PANTHER" id="PTHR32161">
    <property type="entry name" value="DPP6 N-TERMINAL DOMAIN-LIKE PROTEIN"/>
    <property type="match status" value="1"/>
</dbReference>
<evidence type="ECO:0000313" key="1">
    <source>
        <dbReference type="EMBL" id="EAZ40813.1"/>
    </source>
</evidence>
<dbReference type="SUPFAM" id="SSF82171">
    <property type="entry name" value="DPP6 N-terminal domain-like"/>
    <property type="match status" value="1"/>
</dbReference>